<keyword evidence="2" id="KW-1185">Reference proteome</keyword>
<feature type="transmembrane region" description="Helical" evidence="1">
    <location>
        <begin position="79"/>
        <end position="97"/>
    </location>
</feature>
<sequence>MQWIDLLQYLPICLILITLTFLGLNHLCFTSLISPANFQQLTMLGISCIIFDGVSNHLYHFFDIIISRDYLSFDSWTAFYLGILNGLHFLIASPLLYQQYFSLSSRQRLRESLATHVGLFGLLTSVIILSPNLFANAFNWFCPTSLFPFVIVNKEKISEEVSNGLLRSLITAVLSLIASFGIILTELSLINLIWEDLLRPWLIRRPSRLQIGLLIIGSIIIAVSNLWLYLDRPLRHGPISLTLAAPMTALYICSYLFPFLNGRGATTGLLTGIFGALILLYLYFGVTPLRFHHFPRPCFNGTSILHPIIWPNYKFKNAQLDFIPTALQALNNKAKTLLPILCEIPIAWYPLATFATATLSMLLVSLCTSTDNFDGFDWKLIVCAPYIKTFKRQNNNGISTDKRFAFANCESFRCAQETPYPDTSIAASHIYDGYHGFLLSHTVNS</sequence>
<feature type="transmembrane region" description="Helical" evidence="1">
    <location>
        <begin position="6"/>
        <end position="29"/>
    </location>
</feature>
<dbReference type="Gene3D" id="1.20.1730.10">
    <property type="entry name" value="Sodium/glucose cotransporter"/>
    <property type="match status" value="1"/>
</dbReference>
<feature type="transmembrane region" description="Helical" evidence="1">
    <location>
        <begin position="266"/>
        <end position="286"/>
    </location>
</feature>
<name>A0A0R3RHI9_9BILA</name>
<dbReference type="AlphaFoldDB" id="A0A0R3RHI9"/>
<organism evidence="2 3">
    <name type="scientific">Elaeophora elaphi</name>
    <dbReference type="NCBI Taxonomy" id="1147741"/>
    <lineage>
        <taxon>Eukaryota</taxon>
        <taxon>Metazoa</taxon>
        <taxon>Ecdysozoa</taxon>
        <taxon>Nematoda</taxon>
        <taxon>Chromadorea</taxon>
        <taxon>Rhabditida</taxon>
        <taxon>Spirurina</taxon>
        <taxon>Spiruromorpha</taxon>
        <taxon>Filarioidea</taxon>
        <taxon>Onchocercidae</taxon>
        <taxon>Elaeophora</taxon>
    </lineage>
</organism>
<dbReference type="InterPro" id="IPR038377">
    <property type="entry name" value="Na/Glc_symporter_sf"/>
</dbReference>
<evidence type="ECO:0000313" key="2">
    <source>
        <dbReference type="Proteomes" id="UP000050640"/>
    </source>
</evidence>
<keyword evidence="1" id="KW-1133">Transmembrane helix</keyword>
<feature type="transmembrane region" description="Helical" evidence="1">
    <location>
        <begin position="164"/>
        <end position="189"/>
    </location>
</feature>
<evidence type="ECO:0000256" key="1">
    <source>
        <dbReference type="SAM" id="Phobius"/>
    </source>
</evidence>
<dbReference type="WBParaSite" id="EEL_0000091301-mRNA-1">
    <property type="protein sequence ID" value="EEL_0000091301-mRNA-1"/>
    <property type="gene ID" value="EEL_0000091301"/>
</dbReference>
<evidence type="ECO:0000313" key="3">
    <source>
        <dbReference type="WBParaSite" id="EEL_0000091301-mRNA-1"/>
    </source>
</evidence>
<accession>A0A0R3RHI9</accession>
<reference evidence="3" key="1">
    <citation type="submission" date="2017-02" db="UniProtKB">
        <authorList>
            <consortium name="WormBaseParasite"/>
        </authorList>
    </citation>
    <scope>IDENTIFICATION</scope>
</reference>
<dbReference type="Proteomes" id="UP000050640">
    <property type="component" value="Unplaced"/>
</dbReference>
<proteinExistence type="predicted"/>
<feature type="transmembrane region" description="Helical" evidence="1">
    <location>
        <begin position="241"/>
        <end position="260"/>
    </location>
</feature>
<feature type="transmembrane region" description="Helical" evidence="1">
    <location>
        <begin position="209"/>
        <end position="229"/>
    </location>
</feature>
<keyword evidence="1" id="KW-0812">Transmembrane</keyword>
<protein>
    <submittedName>
        <fullName evidence="3">7TM_GPCR_Srx domain-containing protein</fullName>
    </submittedName>
</protein>
<keyword evidence="1" id="KW-0472">Membrane</keyword>